<evidence type="ECO:0000313" key="2">
    <source>
        <dbReference type="EMBL" id="MDN4120379.1"/>
    </source>
</evidence>
<dbReference type="RefSeq" id="WP_266122304.1">
    <property type="nucleotide sequence ID" value="NZ_JAJHNU010000001.1"/>
</dbReference>
<evidence type="ECO:0000313" key="3">
    <source>
        <dbReference type="Proteomes" id="UP001168613"/>
    </source>
</evidence>
<dbReference type="EMBL" id="JAJHNU010000001">
    <property type="protein sequence ID" value="MDN4120379.1"/>
    <property type="molecule type" value="Genomic_DNA"/>
</dbReference>
<proteinExistence type="predicted"/>
<protein>
    <submittedName>
        <fullName evidence="2">Uncharacterized protein</fullName>
    </submittedName>
</protein>
<dbReference type="Proteomes" id="UP001168613">
    <property type="component" value="Unassembled WGS sequence"/>
</dbReference>
<sequence>MNHPWITTGLTIISLQLGNLAYADSLKPCKNCDPPAGQGEATQLDKRFKFKNLPPATRIEPTPQLSPASPEKKMGTIFGKDSNISNDFKVTERKSDGSSVTTSNGNFNFTVSNDPRNPSKHARHQRIFESGTYSNGKPPGMPNDNYFDDFMKGRRR</sequence>
<evidence type="ECO:0000256" key="1">
    <source>
        <dbReference type="SAM" id="MobiDB-lite"/>
    </source>
</evidence>
<feature type="region of interest" description="Disordered" evidence="1">
    <location>
        <begin position="53"/>
        <end position="156"/>
    </location>
</feature>
<name>A0ABT8EGI0_9BURK</name>
<organism evidence="2 3">
    <name type="scientific">Alcaligenes endophyticus</name>
    <dbReference type="NCBI Taxonomy" id="1929088"/>
    <lineage>
        <taxon>Bacteria</taxon>
        <taxon>Pseudomonadati</taxon>
        <taxon>Pseudomonadota</taxon>
        <taxon>Betaproteobacteria</taxon>
        <taxon>Burkholderiales</taxon>
        <taxon>Alcaligenaceae</taxon>
        <taxon>Alcaligenes</taxon>
    </lineage>
</organism>
<keyword evidence="3" id="KW-1185">Reference proteome</keyword>
<feature type="compositionally biased region" description="Polar residues" evidence="1">
    <location>
        <begin position="97"/>
        <end position="116"/>
    </location>
</feature>
<accession>A0ABT8EGI0</accession>
<gene>
    <name evidence="2" type="ORF">LMS43_03640</name>
</gene>
<reference evidence="2" key="1">
    <citation type="submission" date="2021-11" db="EMBL/GenBank/DDBJ databases">
        <title>Draft genome sequence of Alcaligenes endophyticus type strain CCUG 75668T.</title>
        <authorList>
            <person name="Salva-Serra F."/>
            <person name="Duran R.E."/>
            <person name="Seeger M."/>
            <person name="Moore E.R.B."/>
            <person name="Jaen-Luchoro D."/>
        </authorList>
    </citation>
    <scope>NUCLEOTIDE SEQUENCE</scope>
    <source>
        <strain evidence="2">CCUG 75668</strain>
    </source>
</reference>
<comment type="caution">
    <text evidence="2">The sequence shown here is derived from an EMBL/GenBank/DDBJ whole genome shotgun (WGS) entry which is preliminary data.</text>
</comment>